<dbReference type="Proteomes" id="UP000278332">
    <property type="component" value="Unassembled WGS sequence"/>
</dbReference>
<dbReference type="NCBIfam" id="TIGR03696">
    <property type="entry name" value="Rhs_assc_core"/>
    <property type="match status" value="1"/>
</dbReference>
<feature type="region of interest" description="Disordered" evidence="1">
    <location>
        <begin position="347"/>
        <end position="369"/>
    </location>
</feature>
<comment type="caution">
    <text evidence="2">The sequence shown here is derived from an EMBL/GenBank/DDBJ whole genome shotgun (WGS) entry which is preliminary data.</text>
</comment>
<dbReference type="InterPro" id="IPR022385">
    <property type="entry name" value="Rhs_assc_core"/>
</dbReference>
<proteinExistence type="predicted"/>
<evidence type="ECO:0000313" key="3">
    <source>
        <dbReference type="Proteomes" id="UP000278332"/>
    </source>
</evidence>
<accession>A0A3M4VRI8</accession>
<dbReference type="EMBL" id="RBRY01000118">
    <property type="protein sequence ID" value="RMR54425.1"/>
    <property type="molecule type" value="Genomic_DNA"/>
</dbReference>
<sequence length="923" mass="103147">MNMGLYAHTPTLVVIDPRGLPIRSIALLRSEPDQPLDERVTYQAYDAAGRLVSQRDPRLALPNLSTIYNLSGQALFTGSVDAGWRLGLLGEAGQIVEGWDGRGTLRQIEYDPVLRPQAIIEQGQVTERFGYGGSDVFDHNQCNQLIRHDDTAGTRHLPDYGVRGAALIEARHFLQAVDTPDWPQDEAGRDALLESNCLETQWTFNAVGETLRQTDAMGHVQSFKQSVAGQLKAVDLMVAGATQAQALVSDIHYNAFDQVEQETAGNGVVSRSIYDAHGGRLLEIRAGSPTLQNLHYAYDPVGNILQIEDAAQPIRYFDNQRTEPINHYRYDTLYQLIEATGREINTGASHGPALPAQQNLPSDPNRISRYTQSYSYDSAGNLLQMRHVGAQGFTRTLRVATDSNRSLPEGEVDADFNEAFDANGNLLQLVRGQTLEWDARNQLHEISTVIRTMRISDQERYIYDGQGQRCRKINSTITSSRTLKNEVRYLPGLEIRTNASGETLHVITAQAGRNGVRVLHWEAGQPSGIANDQVRYNLSDHLGSSTLELNQQGGLISQESYYPFGGTSWWAACSVVEAKYKTVRYSGKERDASGLYYYGFRYYAPWLQRWLNPDPAGGLNRYRMVDNSPVCKRDQDGLVPVPYQGIGDKYEQKSQSRNESIVARGREQIVQWKSPDSPTIEQTLELAQLSYGGAIFELKASTSGEDLKQLVSVTMGAESLKHLPSLADDYTSLSHIVQSYKDGERYNQFAVVTGSMGQAYVTPTDPYKRIFLSDTWFKTHALGAAFIVSHELTHVLEPENTKDFAYLNPTLTRETQNSLNRKQLNAHFDQLAMSSYRLAEGRENAYLFSRIQDLAQNGLVKKDELMKLLDVNSEQDIQIERLSDPAVRASLLRRNADSVAALGVLLSRKNITSRLQSWGQFHP</sequence>
<dbReference type="AlphaFoldDB" id="A0A3M4VRI8"/>
<dbReference type="InterPro" id="IPR050708">
    <property type="entry name" value="T6SS_VgrG/RHS"/>
</dbReference>
<dbReference type="PANTHER" id="PTHR32305">
    <property type="match status" value="1"/>
</dbReference>
<organism evidence="2 3">
    <name type="scientific">Pseudomonas cichorii</name>
    <dbReference type="NCBI Taxonomy" id="36746"/>
    <lineage>
        <taxon>Bacteria</taxon>
        <taxon>Pseudomonadati</taxon>
        <taxon>Pseudomonadota</taxon>
        <taxon>Gammaproteobacteria</taxon>
        <taxon>Pseudomonadales</taxon>
        <taxon>Pseudomonadaceae</taxon>
        <taxon>Pseudomonas</taxon>
    </lineage>
</organism>
<gene>
    <name evidence="2" type="ORF">ALP84_03814</name>
</gene>
<name>A0A3M4VRI8_PSECI</name>
<evidence type="ECO:0000256" key="1">
    <source>
        <dbReference type="SAM" id="MobiDB-lite"/>
    </source>
</evidence>
<protein>
    <submittedName>
        <fullName evidence="2">YD repeat-containing protein</fullName>
    </submittedName>
</protein>
<reference evidence="2 3" key="1">
    <citation type="submission" date="2018-08" db="EMBL/GenBank/DDBJ databases">
        <title>Recombination of ecologically and evolutionarily significant loci maintains genetic cohesion in the Pseudomonas syringae species complex.</title>
        <authorList>
            <person name="Dillon M."/>
            <person name="Thakur S."/>
            <person name="Almeida R.N.D."/>
            <person name="Weir B.S."/>
            <person name="Guttman D.S."/>
        </authorList>
    </citation>
    <scope>NUCLEOTIDE SEQUENCE [LARGE SCALE GENOMIC DNA]</scope>
    <source>
        <strain evidence="2 3">ICMP 6917</strain>
    </source>
</reference>
<dbReference type="PANTHER" id="PTHR32305:SF15">
    <property type="entry name" value="PROTEIN RHSA-RELATED"/>
    <property type="match status" value="1"/>
</dbReference>
<dbReference type="RefSeq" id="WP_122321459.1">
    <property type="nucleotide sequence ID" value="NZ_BLVX01000016.1"/>
</dbReference>
<evidence type="ECO:0000313" key="2">
    <source>
        <dbReference type="EMBL" id="RMR54425.1"/>
    </source>
</evidence>
<dbReference type="Gene3D" id="2.180.10.10">
    <property type="entry name" value="RHS repeat-associated core"/>
    <property type="match status" value="1"/>
</dbReference>